<protein>
    <submittedName>
        <fullName evidence="2">Uncharacterized protein</fullName>
    </submittedName>
</protein>
<keyword evidence="3" id="KW-1185">Reference proteome</keyword>
<feature type="region of interest" description="Disordered" evidence="1">
    <location>
        <begin position="1"/>
        <end position="71"/>
    </location>
</feature>
<name>A0A9D3S0N6_ANGAN</name>
<accession>A0A9D3S0N6</accession>
<evidence type="ECO:0000313" key="3">
    <source>
        <dbReference type="Proteomes" id="UP001044222"/>
    </source>
</evidence>
<dbReference type="EMBL" id="JAFIRN010000004">
    <property type="protein sequence ID" value="KAG5850290.1"/>
    <property type="molecule type" value="Genomic_DNA"/>
</dbReference>
<evidence type="ECO:0000256" key="1">
    <source>
        <dbReference type="SAM" id="MobiDB-lite"/>
    </source>
</evidence>
<proteinExistence type="predicted"/>
<reference evidence="2" key="1">
    <citation type="submission" date="2021-01" db="EMBL/GenBank/DDBJ databases">
        <title>A chromosome-scale assembly of European eel, Anguilla anguilla.</title>
        <authorList>
            <person name="Henkel C."/>
            <person name="Jong-Raadsen S.A."/>
            <person name="Dufour S."/>
            <person name="Weltzien F.-A."/>
            <person name="Palstra A.P."/>
            <person name="Pelster B."/>
            <person name="Spaink H.P."/>
            <person name="Van Den Thillart G.E."/>
            <person name="Jansen H."/>
            <person name="Zahm M."/>
            <person name="Klopp C."/>
            <person name="Cedric C."/>
            <person name="Louis A."/>
            <person name="Berthelot C."/>
            <person name="Parey E."/>
            <person name="Roest Crollius H."/>
            <person name="Montfort J."/>
            <person name="Robinson-Rechavi M."/>
            <person name="Bucao C."/>
            <person name="Bouchez O."/>
            <person name="Gislard M."/>
            <person name="Lluch J."/>
            <person name="Milhes M."/>
            <person name="Lampietro C."/>
            <person name="Lopez Roques C."/>
            <person name="Donnadieu C."/>
            <person name="Braasch I."/>
            <person name="Desvignes T."/>
            <person name="Postlethwait J."/>
            <person name="Bobe J."/>
            <person name="Guiguen Y."/>
            <person name="Dirks R."/>
        </authorList>
    </citation>
    <scope>NUCLEOTIDE SEQUENCE</scope>
    <source>
        <strain evidence="2">Tag_6206</strain>
        <tissue evidence="2">Liver</tissue>
    </source>
</reference>
<feature type="compositionally biased region" description="Polar residues" evidence="1">
    <location>
        <begin position="1"/>
        <end position="15"/>
    </location>
</feature>
<evidence type="ECO:0000313" key="2">
    <source>
        <dbReference type="EMBL" id="KAG5850290.1"/>
    </source>
</evidence>
<comment type="caution">
    <text evidence="2">The sequence shown here is derived from an EMBL/GenBank/DDBJ whole genome shotgun (WGS) entry which is preliminary data.</text>
</comment>
<dbReference type="Proteomes" id="UP001044222">
    <property type="component" value="Unassembled WGS sequence"/>
</dbReference>
<gene>
    <name evidence="2" type="ORF">ANANG_G00080650</name>
</gene>
<organism evidence="2 3">
    <name type="scientific">Anguilla anguilla</name>
    <name type="common">European freshwater eel</name>
    <name type="synonym">Muraena anguilla</name>
    <dbReference type="NCBI Taxonomy" id="7936"/>
    <lineage>
        <taxon>Eukaryota</taxon>
        <taxon>Metazoa</taxon>
        <taxon>Chordata</taxon>
        <taxon>Craniata</taxon>
        <taxon>Vertebrata</taxon>
        <taxon>Euteleostomi</taxon>
        <taxon>Actinopterygii</taxon>
        <taxon>Neopterygii</taxon>
        <taxon>Teleostei</taxon>
        <taxon>Anguilliformes</taxon>
        <taxon>Anguillidae</taxon>
        <taxon>Anguilla</taxon>
    </lineage>
</organism>
<sequence>MVQNSMLKTPSTSQEIHMDTLENPSIQSRGKGARRKGGFKGSDGSTSSDTTSNSFVRQVRARGPGPLQQHSMLQLSLFQRRRTINEPSPSLWAMT</sequence>
<dbReference type="AlphaFoldDB" id="A0A9D3S0N6"/>
<feature type="compositionally biased region" description="Low complexity" evidence="1">
    <location>
        <begin position="42"/>
        <end position="55"/>
    </location>
</feature>